<dbReference type="AlphaFoldDB" id="A0A8C0HCI6"/>
<reference evidence="7" key="2">
    <citation type="submission" date="2025-09" db="UniProtKB">
        <authorList>
            <consortium name="Ensembl"/>
        </authorList>
    </citation>
    <scope>IDENTIFICATION</scope>
</reference>
<keyword evidence="8" id="KW-1185">Reference proteome</keyword>
<evidence type="ECO:0000313" key="8">
    <source>
        <dbReference type="Proteomes" id="UP000694404"/>
    </source>
</evidence>
<keyword evidence="5" id="KW-0378">Hydrolase</keyword>
<name>A0A8C0HCI6_CHEAB</name>
<evidence type="ECO:0000313" key="7">
    <source>
        <dbReference type="Ensembl" id="ENSCABP00000021916.1"/>
    </source>
</evidence>
<protein>
    <recommendedName>
        <fullName evidence="6">Murine leukemia virus integrase C-terminal domain-containing protein</fullName>
    </recommendedName>
</protein>
<evidence type="ECO:0000256" key="4">
    <source>
        <dbReference type="ARBA" id="ARBA00022759"/>
    </source>
</evidence>
<sequence length="111" mass="12555">HPDPEPHSPDVNANSFQPSDFVLVKIYKKQTLQPVWGPFQILLTTPMAIKVAERDSWIHYTRAKKDYSVSNTLPPQVSTGNKSRVLSPEDQWMVQTLPGLKLKFTRKGTPG</sequence>
<evidence type="ECO:0000256" key="5">
    <source>
        <dbReference type="ARBA" id="ARBA00022801"/>
    </source>
</evidence>
<dbReference type="Gene3D" id="2.30.30.850">
    <property type="match status" value="1"/>
</dbReference>
<keyword evidence="2" id="KW-0548">Nucleotidyltransferase</keyword>
<evidence type="ECO:0000256" key="3">
    <source>
        <dbReference type="ARBA" id="ARBA00022722"/>
    </source>
</evidence>
<dbReference type="Pfam" id="PF18697">
    <property type="entry name" value="MLVIN_C"/>
    <property type="match status" value="1"/>
</dbReference>
<keyword evidence="1" id="KW-0808">Transferase</keyword>
<evidence type="ECO:0000256" key="1">
    <source>
        <dbReference type="ARBA" id="ARBA00022679"/>
    </source>
</evidence>
<keyword evidence="3" id="KW-0540">Nuclease</keyword>
<dbReference type="GO" id="GO:0016787">
    <property type="term" value="F:hydrolase activity"/>
    <property type="evidence" value="ECO:0007669"/>
    <property type="project" value="UniProtKB-KW"/>
</dbReference>
<dbReference type="Proteomes" id="UP000694404">
    <property type="component" value="Unplaced"/>
</dbReference>
<dbReference type="GO" id="GO:0016779">
    <property type="term" value="F:nucleotidyltransferase activity"/>
    <property type="evidence" value="ECO:0007669"/>
    <property type="project" value="UniProtKB-KW"/>
</dbReference>
<keyword evidence="4" id="KW-0255">Endonuclease</keyword>
<dbReference type="InterPro" id="IPR040643">
    <property type="entry name" value="MLVIN_C"/>
</dbReference>
<organism evidence="7 8">
    <name type="scientific">Chelonoidis abingdonii</name>
    <name type="common">Abingdon island giant tortoise</name>
    <name type="synonym">Testudo abingdonii</name>
    <dbReference type="NCBI Taxonomy" id="106734"/>
    <lineage>
        <taxon>Eukaryota</taxon>
        <taxon>Metazoa</taxon>
        <taxon>Chordata</taxon>
        <taxon>Craniata</taxon>
        <taxon>Vertebrata</taxon>
        <taxon>Euteleostomi</taxon>
        <taxon>Archelosauria</taxon>
        <taxon>Testudinata</taxon>
        <taxon>Testudines</taxon>
        <taxon>Cryptodira</taxon>
        <taxon>Durocryptodira</taxon>
        <taxon>Testudinoidea</taxon>
        <taxon>Testudinidae</taxon>
        <taxon>Chelonoidis</taxon>
    </lineage>
</organism>
<accession>A0A8C0HCI6</accession>
<evidence type="ECO:0000259" key="6">
    <source>
        <dbReference type="Pfam" id="PF18697"/>
    </source>
</evidence>
<dbReference type="Ensembl" id="ENSCABT00000024012.1">
    <property type="protein sequence ID" value="ENSCABP00000021916.1"/>
    <property type="gene ID" value="ENSCABG00000016154.1"/>
</dbReference>
<evidence type="ECO:0000256" key="2">
    <source>
        <dbReference type="ARBA" id="ARBA00022695"/>
    </source>
</evidence>
<feature type="domain" description="Murine leukemia virus integrase C-terminal" evidence="6">
    <location>
        <begin position="15"/>
        <end position="65"/>
    </location>
</feature>
<reference evidence="7" key="1">
    <citation type="submission" date="2025-08" db="UniProtKB">
        <authorList>
            <consortium name="Ensembl"/>
        </authorList>
    </citation>
    <scope>IDENTIFICATION</scope>
</reference>
<dbReference type="GO" id="GO:0004519">
    <property type="term" value="F:endonuclease activity"/>
    <property type="evidence" value="ECO:0007669"/>
    <property type="project" value="UniProtKB-KW"/>
</dbReference>
<proteinExistence type="predicted"/>